<dbReference type="AlphaFoldDB" id="A0A285ZYQ2"/>
<dbReference type="EMBL" id="OCMT01000002">
    <property type="protein sequence ID" value="SOD14737.1"/>
    <property type="molecule type" value="Genomic_DNA"/>
</dbReference>
<organism evidence="1 2">
    <name type="scientific">Pedobacter xixiisoli</name>
    <dbReference type="NCBI Taxonomy" id="1476464"/>
    <lineage>
        <taxon>Bacteria</taxon>
        <taxon>Pseudomonadati</taxon>
        <taxon>Bacteroidota</taxon>
        <taxon>Sphingobacteriia</taxon>
        <taxon>Sphingobacteriales</taxon>
        <taxon>Sphingobacteriaceae</taxon>
        <taxon>Pedobacter</taxon>
    </lineage>
</organism>
<dbReference type="RefSeq" id="WP_138765785.1">
    <property type="nucleotide sequence ID" value="NZ_OCMT01000002.1"/>
</dbReference>
<evidence type="ECO:0000313" key="2">
    <source>
        <dbReference type="Proteomes" id="UP000219281"/>
    </source>
</evidence>
<keyword evidence="2" id="KW-1185">Reference proteome</keyword>
<proteinExistence type="predicted"/>
<protein>
    <submittedName>
        <fullName evidence="1">Uncharacterized protein</fullName>
    </submittedName>
</protein>
<dbReference type="OrthoDB" id="981414at2"/>
<dbReference type="Proteomes" id="UP000219281">
    <property type="component" value="Unassembled WGS sequence"/>
</dbReference>
<name>A0A285ZYQ2_9SPHI</name>
<accession>A0A285ZYQ2</accession>
<sequence length="106" mass="12393">MCKKTMIANSGDIQITQCNNCKMINVWKPGLLLSFSFSQFYEFTKVAKQLNFDKFFEYSPDGNRVVILSTPFPDICLKFTRAELHDFVHAIDEAMYMHKVYELVHN</sequence>
<evidence type="ECO:0000313" key="1">
    <source>
        <dbReference type="EMBL" id="SOD14737.1"/>
    </source>
</evidence>
<gene>
    <name evidence="1" type="ORF">SAMN06297358_1728</name>
</gene>
<reference evidence="2" key="1">
    <citation type="submission" date="2017-09" db="EMBL/GenBank/DDBJ databases">
        <authorList>
            <person name="Varghese N."/>
            <person name="Submissions S."/>
        </authorList>
    </citation>
    <scope>NUCLEOTIDE SEQUENCE [LARGE SCALE GENOMIC DNA]</scope>
    <source>
        <strain evidence="2">CGMCC 1.12803</strain>
    </source>
</reference>